<dbReference type="InterPro" id="IPR022755">
    <property type="entry name" value="Znf_C2H2_jaz"/>
</dbReference>
<dbReference type="InterPro" id="IPR036236">
    <property type="entry name" value="Znf_C2H2_sf"/>
</dbReference>
<feature type="compositionally biased region" description="Polar residues" evidence="12">
    <location>
        <begin position="1032"/>
        <end position="1043"/>
    </location>
</feature>
<feature type="domain" description="C2H2-type" evidence="13">
    <location>
        <begin position="774"/>
        <end position="802"/>
    </location>
</feature>
<evidence type="ECO:0000256" key="6">
    <source>
        <dbReference type="ARBA" id="ARBA00022833"/>
    </source>
</evidence>
<evidence type="ECO:0000256" key="3">
    <source>
        <dbReference type="ARBA" id="ARBA00022723"/>
    </source>
</evidence>
<keyword evidence="10" id="KW-0539">Nucleus</keyword>
<feature type="region of interest" description="Disordered" evidence="12">
    <location>
        <begin position="562"/>
        <end position="590"/>
    </location>
</feature>
<dbReference type="PROSITE" id="PS00028">
    <property type="entry name" value="ZINC_FINGER_C2H2_1"/>
    <property type="match status" value="7"/>
</dbReference>
<name>A0A1V9XR69_9ACAR</name>
<feature type="domain" description="C2H2-type" evidence="13">
    <location>
        <begin position="831"/>
        <end position="858"/>
    </location>
</feature>
<dbReference type="OrthoDB" id="4748970at2759"/>
<protein>
    <recommendedName>
        <fullName evidence="13">C2H2-type domain-containing protein</fullName>
    </recommendedName>
</protein>
<evidence type="ECO:0000256" key="5">
    <source>
        <dbReference type="ARBA" id="ARBA00022771"/>
    </source>
</evidence>
<comment type="similarity">
    <text evidence="2">Belongs to the krueppel C2H2-type zinc-finger protein family.</text>
</comment>
<evidence type="ECO:0000256" key="9">
    <source>
        <dbReference type="ARBA" id="ARBA00023163"/>
    </source>
</evidence>
<evidence type="ECO:0000256" key="4">
    <source>
        <dbReference type="ARBA" id="ARBA00022737"/>
    </source>
</evidence>
<dbReference type="EMBL" id="MNPL01005500">
    <property type="protein sequence ID" value="OQR75985.1"/>
    <property type="molecule type" value="Genomic_DNA"/>
</dbReference>
<comment type="caution">
    <text evidence="14">The sequence shown here is derived from an EMBL/GenBank/DDBJ whole genome shotgun (WGS) entry which is preliminary data.</text>
</comment>
<dbReference type="Pfam" id="PF12171">
    <property type="entry name" value="zf-C2H2_jaz"/>
    <property type="match status" value="1"/>
</dbReference>
<dbReference type="GO" id="GO:0010468">
    <property type="term" value="P:regulation of gene expression"/>
    <property type="evidence" value="ECO:0007669"/>
    <property type="project" value="TreeGrafter"/>
</dbReference>
<evidence type="ECO:0000313" key="14">
    <source>
        <dbReference type="EMBL" id="OQR75985.1"/>
    </source>
</evidence>
<feature type="domain" description="C2H2-type" evidence="13">
    <location>
        <begin position="859"/>
        <end position="886"/>
    </location>
</feature>
<feature type="region of interest" description="Disordered" evidence="12">
    <location>
        <begin position="212"/>
        <end position="259"/>
    </location>
</feature>
<evidence type="ECO:0000256" key="1">
    <source>
        <dbReference type="ARBA" id="ARBA00004123"/>
    </source>
</evidence>
<feature type="domain" description="C2H2-type" evidence="13">
    <location>
        <begin position="688"/>
        <end position="717"/>
    </location>
</feature>
<dbReference type="PROSITE" id="PS50157">
    <property type="entry name" value="ZINC_FINGER_C2H2_2"/>
    <property type="match status" value="8"/>
</dbReference>
<dbReference type="GO" id="GO:0003690">
    <property type="term" value="F:double-stranded DNA binding"/>
    <property type="evidence" value="ECO:0007669"/>
    <property type="project" value="UniProtKB-ARBA"/>
</dbReference>
<dbReference type="PANTHER" id="PTHR16515">
    <property type="entry name" value="PR DOMAIN ZINC FINGER PROTEIN"/>
    <property type="match status" value="1"/>
</dbReference>
<keyword evidence="8" id="KW-0238">DNA-binding</keyword>
<dbReference type="STRING" id="418985.A0A1V9XR69"/>
<keyword evidence="15" id="KW-1185">Reference proteome</keyword>
<evidence type="ECO:0000256" key="10">
    <source>
        <dbReference type="ARBA" id="ARBA00023242"/>
    </source>
</evidence>
<accession>A0A1V9XR69</accession>
<comment type="subcellular location">
    <subcellularLocation>
        <location evidence="1">Nucleus</location>
    </subcellularLocation>
</comment>
<feature type="region of interest" description="Disordered" evidence="12">
    <location>
        <begin position="271"/>
        <end position="293"/>
    </location>
</feature>
<keyword evidence="3" id="KW-0479">Metal-binding</keyword>
<keyword evidence="6" id="KW-0862">Zinc</keyword>
<feature type="region of interest" description="Disordered" evidence="12">
    <location>
        <begin position="1024"/>
        <end position="1043"/>
    </location>
</feature>
<evidence type="ECO:0000256" key="8">
    <source>
        <dbReference type="ARBA" id="ARBA00023125"/>
    </source>
</evidence>
<keyword evidence="7" id="KW-0805">Transcription regulation</keyword>
<evidence type="ECO:0000259" key="13">
    <source>
        <dbReference type="PROSITE" id="PS50157"/>
    </source>
</evidence>
<dbReference type="GO" id="GO:0008270">
    <property type="term" value="F:zinc ion binding"/>
    <property type="evidence" value="ECO:0007669"/>
    <property type="project" value="UniProtKB-KW"/>
</dbReference>
<reference evidence="14 15" key="1">
    <citation type="journal article" date="2017" name="Gigascience">
        <title>Draft genome of the honey bee ectoparasitic mite, Tropilaelaps mercedesae, is shaped by the parasitic life history.</title>
        <authorList>
            <person name="Dong X."/>
            <person name="Armstrong S.D."/>
            <person name="Xia D."/>
            <person name="Makepeace B.L."/>
            <person name="Darby A.C."/>
            <person name="Kadowaki T."/>
        </authorList>
    </citation>
    <scope>NUCLEOTIDE SEQUENCE [LARGE SCALE GENOMIC DNA]</scope>
    <source>
        <strain evidence="14">Wuxi-XJTLU</strain>
    </source>
</reference>
<dbReference type="FunFam" id="3.30.160.60:FF:001370">
    <property type="entry name" value="Zinc finger protein"/>
    <property type="match status" value="1"/>
</dbReference>
<dbReference type="PANTHER" id="PTHR16515:SF66">
    <property type="entry name" value="C2H2-TYPE DOMAIN-CONTAINING PROTEIN"/>
    <property type="match status" value="1"/>
</dbReference>
<dbReference type="Proteomes" id="UP000192247">
    <property type="component" value="Unassembled WGS sequence"/>
</dbReference>
<dbReference type="AlphaFoldDB" id="A0A1V9XR69"/>
<feature type="domain" description="C2H2-type" evidence="13">
    <location>
        <begin position="802"/>
        <end position="830"/>
    </location>
</feature>
<dbReference type="Pfam" id="PF00096">
    <property type="entry name" value="zf-C2H2"/>
    <property type="match status" value="2"/>
</dbReference>
<gene>
    <name evidence="14" type="ORF">BIW11_08063</name>
</gene>
<dbReference type="Gene3D" id="3.30.160.60">
    <property type="entry name" value="Classic Zinc Finger"/>
    <property type="match status" value="7"/>
</dbReference>
<keyword evidence="9" id="KW-0804">Transcription</keyword>
<dbReference type="SMART" id="SM00355">
    <property type="entry name" value="ZnF_C2H2"/>
    <property type="match status" value="10"/>
</dbReference>
<organism evidence="14 15">
    <name type="scientific">Tropilaelaps mercedesae</name>
    <dbReference type="NCBI Taxonomy" id="418985"/>
    <lineage>
        <taxon>Eukaryota</taxon>
        <taxon>Metazoa</taxon>
        <taxon>Ecdysozoa</taxon>
        <taxon>Arthropoda</taxon>
        <taxon>Chelicerata</taxon>
        <taxon>Arachnida</taxon>
        <taxon>Acari</taxon>
        <taxon>Parasitiformes</taxon>
        <taxon>Mesostigmata</taxon>
        <taxon>Gamasina</taxon>
        <taxon>Dermanyssoidea</taxon>
        <taxon>Laelapidae</taxon>
        <taxon>Tropilaelaps</taxon>
    </lineage>
</organism>
<evidence type="ECO:0000256" key="11">
    <source>
        <dbReference type="PROSITE-ProRule" id="PRU00042"/>
    </source>
</evidence>
<dbReference type="GO" id="GO:0005634">
    <property type="term" value="C:nucleus"/>
    <property type="evidence" value="ECO:0007669"/>
    <property type="project" value="UniProtKB-SubCell"/>
</dbReference>
<dbReference type="InterPro" id="IPR013087">
    <property type="entry name" value="Znf_C2H2_type"/>
</dbReference>
<dbReference type="SUPFAM" id="SSF57667">
    <property type="entry name" value="beta-beta-alpha zinc fingers"/>
    <property type="match status" value="5"/>
</dbReference>
<dbReference type="InParanoid" id="A0A1V9XR69"/>
<evidence type="ECO:0000256" key="7">
    <source>
        <dbReference type="ARBA" id="ARBA00023015"/>
    </source>
</evidence>
<feature type="domain" description="C2H2-type" evidence="13">
    <location>
        <begin position="746"/>
        <end position="773"/>
    </location>
</feature>
<keyword evidence="4" id="KW-0677">Repeat</keyword>
<dbReference type="InterPro" id="IPR050331">
    <property type="entry name" value="Zinc_finger"/>
</dbReference>
<keyword evidence="5 11" id="KW-0863">Zinc-finger</keyword>
<feature type="domain" description="C2H2-type" evidence="13">
    <location>
        <begin position="660"/>
        <end position="688"/>
    </location>
</feature>
<feature type="domain" description="C2H2-type" evidence="13">
    <location>
        <begin position="718"/>
        <end position="745"/>
    </location>
</feature>
<sequence>MESSKGSGGHTDIPSDASTVFEGSTGSLTGLHQNDLYHDIVLPSANFEPVYDQRDSDEVFSDIRQVKSELEKSVLGHNNLDQGDSAVLDAEPQSSSRNGFNSVSQVEVQNMLILADLPQTLQSSHHLKQSSVRMQPTSHVLRQEQLDQCEPHVQEQSQVIRVRHADSIVQRRPQKTSQQAHIESQLQNGVSVISSQLQDVKTALQMILDPTVTRQQSQHHQSEPLSDGSLHEMLPRNKVVKPTQRSNKTEQDAPMSGKVKPVIEGVAQGIAEDEEVNPQDQRLSESTSEDLRELSRTFSRDNANRVVTIKVEDRLPGESFMEVEVNSVGEIGPESPVSAFCATYTNPSMREEITIRTESAEPTKDIIVTSDIDSELTDLIKLKLKMFENLREDAATQLLSTDALLSIYQGLLRKLSAPVLELAELLENGKVYDTARIKKAAGNILCQLVMFNERVIRDRRAKILQYLGRPANLADDHRIPQRCGEALFGRLFVDQHHLAELKRVRRKTAQNTETTPSTVLSIPCQQHATVNRAKRRRKSFEDSSGGKWANAVNVDKCVEGITGRSNRADKGDEEEETYNNDKDVDFSQPSDVCNDEDIDEEILDGIKVQTEMANAKKTDVPSLVKIERKIDNNCDHCDYIAEKRRQLASHVENAHPDKMIACDACDKRFAFQISLWNHKNAMHLGAEHKCPHPQCTRSFKDEDKLRTHLFVHSTEKPFTCDICGRGCLTKVHLDSHVKVHERRDTQYCQICDRYFGSNHTFRNHMKLHDGKKEWFCDICTAGFPIKPRLVLHKKIAHSDEQFVCDECGKGFKMKHILNDHKALIHSTRKAFVCEVCGVGFKLRSVLRRHMKTHSDERPHKCELCDKAFKVKSTLVEHRKTHTNEKPFLCEQCGVAFKRNAERRKHNCMGGTKHVVMQMPLSHDESVGHGHEPIAQLVTSTGSTQVQLPQVSTGHGSAQLQVAVVTSGSQATTQHLVTHMPLQLGAQMIQIMGPGTLVSPVQNVQSGGQLMVQQVVQQLHDVQHTESEMHAAQASTPASGTSTGVHAQFANFPVS</sequence>
<evidence type="ECO:0000313" key="15">
    <source>
        <dbReference type="Proteomes" id="UP000192247"/>
    </source>
</evidence>
<evidence type="ECO:0000256" key="2">
    <source>
        <dbReference type="ARBA" id="ARBA00006991"/>
    </source>
</evidence>
<feature type="region of interest" description="Disordered" evidence="12">
    <location>
        <begin position="1"/>
        <end position="21"/>
    </location>
</feature>
<proteinExistence type="inferred from homology"/>
<dbReference type="FunFam" id="3.30.160.60:FF:000100">
    <property type="entry name" value="Zinc finger 45-like"/>
    <property type="match status" value="1"/>
</dbReference>
<evidence type="ECO:0000256" key="12">
    <source>
        <dbReference type="SAM" id="MobiDB-lite"/>
    </source>
</evidence>
<dbReference type="FunFam" id="3.30.160.60:FF:000340">
    <property type="entry name" value="zinc finger protein 473 isoform X1"/>
    <property type="match status" value="1"/>
</dbReference>